<evidence type="ECO:0000313" key="3">
    <source>
        <dbReference type="Proteomes" id="UP000682733"/>
    </source>
</evidence>
<evidence type="ECO:0000313" key="1">
    <source>
        <dbReference type="EMBL" id="CAF1183026.1"/>
    </source>
</evidence>
<accession>A0A8S2NB13</accession>
<gene>
    <name evidence="1" type="ORF">OVA965_LOCUS23158</name>
    <name evidence="2" type="ORF">TMI583_LOCUS23874</name>
</gene>
<protein>
    <submittedName>
        <fullName evidence="2">Uncharacterized protein</fullName>
    </submittedName>
</protein>
<sequence length="126" mass="14665">MFQAASLEQKQMIYSSTTQINLLAGRHNSLPYYYHPLFQLRPQLAEEGQHLFSSEIQTNNHFNILLERSRASRDTYDERQKLIATYKVVSKTQCMLQMLNDGTVNAKHVKNLEDNEETQWGKNACI</sequence>
<comment type="caution">
    <text evidence="2">The sequence shown here is derived from an EMBL/GenBank/DDBJ whole genome shotgun (WGS) entry which is preliminary data.</text>
</comment>
<name>A0A8S2NB13_9BILA</name>
<organism evidence="2 3">
    <name type="scientific">Didymodactylos carnosus</name>
    <dbReference type="NCBI Taxonomy" id="1234261"/>
    <lineage>
        <taxon>Eukaryota</taxon>
        <taxon>Metazoa</taxon>
        <taxon>Spiralia</taxon>
        <taxon>Gnathifera</taxon>
        <taxon>Rotifera</taxon>
        <taxon>Eurotatoria</taxon>
        <taxon>Bdelloidea</taxon>
        <taxon>Philodinida</taxon>
        <taxon>Philodinidae</taxon>
        <taxon>Didymodactylos</taxon>
    </lineage>
</organism>
<reference evidence="2" key="1">
    <citation type="submission" date="2021-02" db="EMBL/GenBank/DDBJ databases">
        <authorList>
            <person name="Nowell W R."/>
        </authorList>
    </citation>
    <scope>NUCLEOTIDE SEQUENCE</scope>
</reference>
<dbReference type="AlphaFoldDB" id="A0A8S2NB13"/>
<dbReference type="Proteomes" id="UP000682733">
    <property type="component" value="Unassembled WGS sequence"/>
</dbReference>
<proteinExistence type="predicted"/>
<dbReference type="Proteomes" id="UP000677228">
    <property type="component" value="Unassembled WGS sequence"/>
</dbReference>
<evidence type="ECO:0000313" key="2">
    <source>
        <dbReference type="EMBL" id="CAF3994267.1"/>
    </source>
</evidence>
<dbReference type="EMBL" id="CAJOBA010034899">
    <property type="protein sequence ID" value="CAF3994267.1"/>
    <property type="molecule type" value="Genomic_DNA"/>
</dbReference>
<dbReference type="EMBL" id="CAJNOK010013372">
    <property type="protein sequence ID" value="CAF1183026.1"/>
    <property type="molecule type" value="Genomic_DNA"/>
</dbReference>